<organism evidence="1 2">
    <name type="scientific">Ruania alkalisoli</name>
    <dbReference type="NCBI Taxonomy" id="2779775"/>
    <lineage>
        <taxon>Bacteria</taxon>
        <taxon>Bacillati</taxon>
        <taxon>Actinomycetota</taxon>
        <taxon>Actinomycetes</taxon>
        <taxon>Micrococcales</taxon>
        <taxon>Ruaniaceae</taxon>
        <taxon>Ruania</taxon>
    </lineage>
</organism>
<protein>
    <submittedName>
        <fullName evidence="1">Uncharacterized protein</fullName>
    </submittedName>
</protein>
<reference evidence="1 2" key="1">
    <citation type="submission" date="2020-10" db="EMBL/GenBank/DDBJ databases">
        <title>Haloactinobacterium sp. RN3S43, a bacterium isolated from saline soil.</title>
        <authorList>
            <person name="Sun J.-Q."/>
        </authorList>
    </citation>
    <scope>NUCLEOTIDE SEQUENCE [LARGE SCALE GENOMIC DNA]</scope>
    <source>
        <strain evidence="1 2">RN3S43</strain>
    </source>
</reference>
<dbReference type="EMBL" id="CP063169">
    <property type="protein sequence ID" value="QOR69419.1"/>
    <property type="molecule type" value="Genomic_DNA"/>
</dbReference>
<dbReference type="AlphaFoldDB" id="A0A7M1SPD2"/>
<dbReference type="Proteomes" id="UP000593758">
    <property type="component" value="Chromosome"/>
</dbReference>
<sequence length="97" mass="10472">MNATPPPSPFVATLCERLGVGYGGWDTMSPLPPDKGGPGSLVVFHIDDGSIPPAREEHLQGTGIIREARVYPDRTEVYAGDTLLARYDDLTVMQIFG</sequence>
<keyword evidence="2" id="KW-1185">Reference proteome</keyword>
<proteinExistence type="predicted"/>
<gene>
    <name evidence="1" type="ORF">IM660_12005</name>
</gene>
<evidence type="ECO:0000313" key="2">
    <source>
        <dbReference type="Proteomes" id="UP000593758"/>
    </source>
</evidence>
<evidence type="ECO:0000313" key="1">
    <source>
        <dbReference type="EMBL" id="QOR69419.1"/>
    </source>
</evidence>
<dbReference type="KEGG" id="halt:IM660_12005"/>
<name>A0A7M1SPD2_9MICO</name>
<dbReference type="RefSeq" id="WP_193495792.1">
    <property type="nucleotide sequence ID" value="NZ_CP063169.1"/>
</dbReference>
<accession>A0A7M1SPD2</accession>